<evidence type="ECO:0000313" key="7">
    <source>
        <dbReference type="Proteomes" id="UP000041254"/>
    </source>
</evidence>
<feature type="coiled-coil region" evidence="4">
    <location>
        <begin position="643"/>
        <end position="670"/>
    </location>
</feature>
<dbReference type="VEuPathDB" id="CryptoDB:Vbra_14113"/>
<evidence type="ECO:0000256" key="5">
    <source>
        <dbReference type="SAM" id="MobiDB-lite"/>
    </source>
</evidence>
<dbReference type="Gene3D" id="3.30.40.10">
    <property type="entry name" value="Zinc/RING finger domain, C3HC4 (zinc finger)"/>
    <property type="match status" value="1"/>
</dbReference>
<dbReference type="InterPro" id="IPR017907">
    <property type="entry name" value="Znf_RING_CS"/>
</dbReference>
<proteinExistence type="predicted"/>
<dbReference type="Proteomes" id="UP000041254">
    <property type="component" value="Unassembled WGS sequence"/>
</dbReference>
<evidence type="ECO:0000256" key="1">
    <source>
        <dbReference type="ARBA" id="ARBA00022723"/>
    </source>
</evidence>
<feature type="compositionally biased region" description="Pro residues" evidence="5">
    <location>
        <begin position="373"/>
        <end position="397"/>
    </location>
</feature>
<evidence type="ECO:0000256" key="4">
    <source>
        <dbReference type="SAM" id="Coils"/>
    </source>
</evidence>
<dbReference type="SUPFAM" id="SSF57850">
    <property type="entry name" value="RING/U-box"/>
    <property type="match status" value="1"/>
</dbReference>
<feature type="region of interest" description="Disordered" evidence="5">
    <location>
        <begin position="572"/>
        <end position="636"/>
    </location>
</feature>
<dbReference type="EMBL" id="CDMY01000356">
    <property type="protein sequence ID" value="CEM05004.1"/>
    <property type="molecule type" value="Genomic_DNA"/>
</dbReference>
<dbReference type="AlphaFoldDB" id="A0A0G4EZP1"/>
<dbReference type="InParanoid" id="A0A0G4EZP1"/>
<feature type="compositionally biased region" description="Pro residues" evidence="5">
    <location>
        <begin position="342"/>
        <end position="352"/>
    </location>
</feature>
<evidence type="ECO:0000313" key="6">
    <source>
        <dbReference type="EMBL" id="CEM05004.1"/>
    </source>
</evidence>
<dbReference type="PROSITE" id="PS00518">
    <property type="entry name" value="ZF_RING_1"/>
    <property type="match status" value="1"/>
</dbReference>
<dbReference type="Pfam" id="PF13920">
    <property type="entry name" value="zf-C3HC4_3"/>
    <property type="match status" value="1"/>
</dbReference>
<keyword evidence="3" id="KW-0862">Zinc</keyword>
<keyword evidence="7" id="KW-1185">Reference proteome</keyword>
<name>A0A0G4EZP1_VITBC</name>
<keyword evidence="1" id="KW-0479">Metal-binding</keyword>
<feature type="region of interest" description="Disordered" evidence="5">
    <location>
        <begin position="331"/>
        <end position="540"/>
    </location>
</feature>
<evidence type="ECO:0000256" key="2">
    <source>
        <dbReference type="ARBA" id="ARBA00022771"/>
    </source>
</evidence>
<organism evidence="6 7">
    <name type="scientific">Vitrella brassicaformis (strain CCMP3155)</name>
    <dbReference type="NCBI Taxonomy" id="1169540"/>
    <lineage>
        <taxon>Eukaryota</taxon>
        <taxon>Sar</taxon>
        <taxon>Alveolata</taxon>
        <taxon>Colpodellida</taxon>
        <taxon>Vitrellaceae</taxon>
        <taxon>Vitrella</taxon>
    </lineage>
</organism>
<gene>
    <name evidence="6" type="ORF">Vbra_14113</name>
</gene>
<sequence length="799" mass="85133">MISCSEYIPTGDDAGADRQQRHWRQPASPLAHDTATTGEECRHRECKHPQSRGVATWTASGRREHTRFNGLDLFHSYMDTFGAAAKLDPTPRRCPIVVAARVCLPVDPEQGEIVADLLLHDELSREVLLSLPKQLLLDVGDDQTWEGKDEAERIEIAYHDVATSAVASEGRRLTDPEERQLARLMEPDGGRDDAAVQVIGLHKPPEWDLPTLQNAINTCFESLNYDLYVEDATPPTVVRANEGEDVCMLRCSDMDFATLLLRMRCLHLGVDREMCGTNAKPGSSSIYVSETYIELITWLQERQHAIDQGQTSYAAFKPYLCLPKLIDDGSRPGVAPNHPTEPVAPPPLPPPAAAAAAANSDMADSSDAANRTPSPPAPAMPTGPPAAPPPAAPPLPPAADSEDTESDEGRAAKRKKGQAKGKGKGKKGGLAAATRAANKSLDLLAAEPEAAPKEKTPPSVQHKAGPSAERQQRPAIVAKAPPPPLLPSSPAAATISLPTGAVRPPAGPLAGRRDNLPLKQGLGAPVPIVPPPKPPTATDNMPLAAAAAAAVAARARPVMVDKGVQKDHIFIEKLSTKKKRRRQGENGAEGDTLDGQPQAGGAKTATPEPVVPPAKRPKVAAVAPPDHHGPGAGGGGAAVLLNGDRHTEENRRLRDHVERLKKTLAESKSSVAGQKAKYKGLLDLIKGQKQEIAELQGYREATSAKLQCVQCRRREMSIILHPCGHGLCEGCYKGMSSVRPECPECRTHVAHATHMKNALAGEGRGGEDLARLIRLGSVAGPALHVTCAVHGSLDFHVRE</sequence>
<dbReference type="GO" id="GO:0008270">
    <property type="term" value="F:zinc ion binding"/>
    <property type="evidence" value="ECO:0007669"/>
    <property type="project" value="UniProtKB-KW"/>
</dbReference>
<keyword evidence="4" id="KW-0175">Coiled coil</keyword>
<keyword evidence="2" id="KW-0863">Zinc-finger</keyword>
<protein>
    <submittedName>
        <fullName evidence="6">Uncharacterized protein</fullName>
    </submittedName>
</protein>
<feature type="compositionally biased region" description="Low complexity" evidence="5">
    <location>
        <begin position="488"/>
        <end position="499"/>
    </location>
</feature>
<evidence type="ECO:0000256" key="3">
    <source>
        <dbReference type="ARBA" id="ARBA00022833"/>
    </source>
</evidence>
<feature type="compositionally biased region" description="Basic residues" evidence="5">
    <location>
        <begin position="412"/>
        <end position="427"/>
    </location>
</feature>
<reference evidence="6 7" key="1">
    <citation type="submission" date="2014-11" db="EMBL/GenBank/DDBJ databases">
        <authorList>
            <person name="Zhu J."/>
            <person name="Qi W."/>
            <person name="Song R."/>
        </authorList>
    </citation>
    <scope>NUCLEOTIDE SEQUENCE [LARGE SCALE GENOMIC DNA]</scope>
</reference>
<feature type="compositionally biased region" description="Low complexity" evidence="5">
    <location>
        <begin position="353"/>
        <end position="369"/>
    </location>
</feature>
<feature type="region of interest" description="Disordered" evidence="5">
    <location>
        <begin position="1"/>
        <end position="43"/>
    </location>
</feature>
<accession>A0A0G4EZP1</accession>
<dbReference type="InterPro" id="IPR013083">
    <property type="entry name" value="Znf_RING/FYVE/PHD"/>
</dbReference>